<evidence type="ECO:0000313" key="1">
    <source>
        <dbReference type="EMBL" id="KAJ3996529.1"/>
    </source>
</evidence>
<evidence type="ECO:0000313" key="2">
    <source>
        <dbReference type="Proteomes" id="UP001163828"/>
    </source>
</evidence>
<dbReference type="EMBL" id="MU790609">
    <property type="protein sequence ID" value="KAJ3996529.1"/>
    <property type="molecule type" value="Genomic_DNA"/>
</dbReference>
<organism evidence="1 2">
    <name type="scientific">Lentinula boryana</name>
    <dbReference type="NCBI Taxonomy" id="40481"/>
    <lineage>
        <taxon>Eukaryota</taxon>
        <taxon>Fungi</taxon>
        <taxon>Dikarya</taxon>
        <taxon>Basidiomycota</taxon>
        <taxon>Agaricomycotina</taxon>
        <taxon>Agaricomycetes</taxon>
        <taxon>Agaricomycetidae</taxon>
        <taxon>Agaricales</taxon>
        <taxon>Marasmiineae</taxon>
        <taxon>Omphalotaceae</taxon>
        <taxon>Lentinula</taxon>
    </lineage>
</organism>
<protein>
    <submittedName>
        <fullName evidence="1">Uncharacterized protein</fullName>
    </submittedName>
</protein>
<comment type="caution">
    <text evidence="1">The sequence shown here is derived from an EMBL/GenBank/DDBJ whole genome shotgun (WGS) entry which is preliminary data.</text>
</comment>
<name>A0ABQ8QD80_9AGAR</name>
<dbReference type="Proteomes" id="UP001163828">
    <property type="component" value="Unassembled WGS sequence"/>
</dbReference>
<reference evidence="1" key="1">
    <citation type="submission" date="2022-08" db="EMBL/GenBank/DDBJ databases">
        <authorList>
            <consortium name="DOE Joint Genome Institute"/>
            <person name="Min B."/>
            <person name="Riley R."/>
            <person name="Sierra-Patev S."/>
            <person name="Naranjo-Ortiz M."/>
            <person name="Looney B."/>
            <person name="Konkel Z."/>
            <person name="Slot J.C."/>
            <person name="Sakamoto Y."/>
            <person name="Steenwyk J.L."/>
            <person name="Rokas A."/>
            <person name="Carro J."/>
            <person name="Camarero S."/>
            <person name="Ferreira P."/>
            <person name="Molpeceres G."/>
            <person name="Ruiz-Duenas F.J."/>
            <person name="Serrano A."/>
            <person name="Henrissat B."/>
            <person name="Drula E."/>
            <person name="Hughes K.W."/>
            <person name="Mata J.L."/>
            <person name="Ishikawa N.K."/>
            <person name="Vargas-Isla R."/>
            <person name="Ushijima S."/>
            <person name="Smith C.A."/>
            <person name="Ahrendt S."/>
            <person name="Andreopoulos W."/>
            <person name="He G."/>
            <person name="Labutti K."/>
            <person name="Lipzen A."/>
            <person name="Ng V."/>
            <person name="Sandor L."/>
            <person name="Barry K."/>
            <person name="Martinez A.T."/>
            <person name="Xiao Y."/>
            <person name="Gibbons J.G."/>
            <person name="Terashima K."/>
            <person name="Hibbett D.S."/>
            <person name="Grigoriev I.V."/>
        </authorList>
    </citation>
    <scope>NUCLEOTIDE SEQUENCE</scope>
    <source>
        <strain evidence="1">TFB10827</strain>
    </source>
</reference>
<gene>
    <name evidence="1" type="ORF">F5050DRAFT_1807639</name>
</gene>
<proteinExistence type="predicted"/>
<sequence>MTSNGGIPAPVPDIPDDQKFDRGIQVAWKPVERKITISLKNQGLDGYINGIVEKPSSGNTSDSTTIKDGTPVFSNKPSKPAWMFRNNRAKGIIESYIIDLP</sequence>
<keyword evidence="2" id="KW-1185">Reference proteome</keyword>
<accession>A0ABQ8QD80</accession>